<dbReference type="OrthoDB" id="3363185at2759"/>
<sequence>MNPTPRDFFPRNIEYVNLMEQMIPEPSQEQIQQQNYLNQASGSNELFPSNPTETQDADPSFKLPDAPRFDGTVSQYTTFRSSMELFFWTKPETFKIQRNRIVFIGTHLIGPPAIWFSSLISASAASEHPFACLENYDASISEFERNFSDPSHAAYAAEFRSLARDSVFDNVAPIDQFMIGLNENIMSYLMFTDIPETLEANIDLAVRIDNSIATRNMISQNQYSFNITNTFRRNNQSNFEAHPVTLPTQSETHTPMEICAVRSQHRGSLSAEEKSRRFELGLCLYCGAA</sequence>
<proteinExistence type="predicted"/>
<comment type="caution">
    <text evidence="2">The sequence shown here is derived from an EMBL/GenBank/DDBJ whole genome shotgun (WGS) entry which is preliminary data.</text>
</comment>
<feature type="compositionally biased region" description="Polar residues" evidence="1">
    <location>
        <begin position="41"/>
        <end position="54"/>
    </location>
</feature>
<accession>A0A1R0H217</accession>
<feature type="region of interest" description="Disordered" evidence="1">
    <location>
        <begin position="41"/>
        <end position="64"/>
    </location>
</feature>
<dbReference type="AlphaFoldDB" id="A0A1R0H217"/>
<gene>
    <name evidence="2" type="ORF">AYI68_g2710</name>
</gene>
<protein>
    <submittedName>
        <fullName evidence="2">Retrotransposon-derived protein PEG10</fullName>
    </submittedName>
</protein>
<dbReference type="EMBL" id="LSSL01001044">
    <property type="protein sequence ID" value="OLY83157.1"/>
    <property type="molecule type" value="Genomic_DNA"/>
</dbReference>
<organism evidence="2 3">
    <name type="scientific">Smittium mucronatum</name>
    <dbReference type="NCBI Taxonomy" id="133383"/>
    <lineage>
        <taxon>Eukaryota</taxon>
        <taxon>Fungi</taxon>
        <taxon>Fungi incertae sedis</taxon>
        <taxon>Zoopagomycota</taxon>
        <taxon>Kickxellomycotina</taxon>
        <taxon>Harpellomycetes</taxon>
        <taxon>Harpellales</taxon>
        <taxon>Legeriomycetaceae</taxon>
        <taxon>Smittium</taxon>
    </lineage>
</organism>
<dbReference type="PANTHER" id="PTHR15503:SF36">
    <property type="entry name" value="RETROTRANSPOSON GAG-LIKE PROTEIN 5"/>
    <property type="match status" value="1"/>
</dbReference>
<name>A0A1R0H217_9FUNG</name>
<dbReference type="Proteomes" id="UP000187455">
    <property type="component" value="Unassembled WGS sequence"/>
</dbReference>
<dbReference type="STRING" id="133383.A0A1R0H217"/>
<dbReference type="PANTHER" id="PTHR15503">
    <property type="entry name" value="LDOC1 RELATED"/>
    <property type="match status" value="1"/>
</dbReference>
<keyword evidence="3" id="KW-1185">Reference proteome</keyword>
<evidence type="ECO:0000313" key="2">
    <source>
        <dbReference type="EMBL" id="OLY83157.1"/>
    </source>
</evidence>
<reference evidence="2 3" key="1">
    <citation type="journal article" date="2016" name="Mol. Biol. Evol.">
        <title>Genome-Wide Survey of Gut Fungi (Harpellales) Reveals the First Horizontally Transferred Ubiquitin Gene from a Mosquito Host.</title>
        <authorList>
            <person name="Wang Y."/>
            <person name="White M.M."/>
            <person name="Kvist S."/>
            <person name="Moncalvo J.M."/>
        </authorList>
    </citation>
    <scope>NUCLEOTIDE SEQUENCE [LARGE SCALE GENOMIC DNA]</scope>
    <source>
        <strain evidence="2 3">ALG-7-W6</strain>
    </source>
</reference>
<evidence type="ECO:0000256" key="1">
    <source>
        <dbReference type="SAM" id="MobiDB-lite"/>
    </source>
</evidence>
<dbReference type="InterPro" id="IPR032567">
    <property type="entry name" value="RTL1-rel"/>
</dbReference>
<evidence type="ECO:0000313" key="3">
    <source>
        <dbReference type="Proteomes" id="UP000187455"/>
    </source>
</evidence>